<organism evidence="2 3">
    <name type="scientific">Tahibacter harae</name>
    <dbReference type="NCBI Taxonomy" id="2963937"/>
    <lineage>
        <taxon>Bacteria</taxon>
        <taxon>Pseudomonadati</taxon>
        <taxon>Pseudomonadota</taxon>
        <taxon>Gammaproteobacteria</taxon>
        <taxon>Lysobacterales</taxon>
        <taxon>Rhodanobacteraceae</taxon>
        <taxon>Tahibacter</taxon>
    </lineage>
</organism>
<dbReference type="RefSeq" id="WP_255913628.1">
    <property type="nucleotide sequence ID" value="NZ_JANFQO010000006.1"/>
</dbReference>
<protein>
    <submittedName>
        <fullName evidence="2">Porin family protein</fullName>
    </submittedName>
</protein>
<dbReference type="EMBL" id="JANFQO010000006">
    <property type="protein sequence ID" value="MCQ4164724.1"/>
    <property type="molecule type" value="Genomic_DNA"/>
</dbReference>
<reference evidence="2" key="1">
    <citation type="submission" date="2022-07" db="EMBL/GenBank/DDBJ databases">
        <title>Tahibacter sp., a new gammaproteobacterium isolated from the silt sample collected at pig farm.</title>
        <authorList>
            <person name="Chen H."/>
        </authorList>
    </citation>
    <scope>NUCLEOTIDE SEQUENCE</scope>
    <source>
        <strain evidence="2">P2K</strain>
    </source>
</reference>
<name>A0ABT1QR25_9GAMM</name>
<keyword evidence="1" id="KW-0732">Signal</keyword>
<evidence type="ECO:0000313" key="2">
    <source>
        <dbReference type="EMBL" id="MCQ4164724.1"/>
    </source>
</evidence>
<dbReference type="Proteomes" id="UP001165498">
    <property type="component" value="Unassembled WGS sequence"/>
</dbReference>
<evidence type="ECO:0000256" key="1">
    <source>
        <dbReference type="SAM" id="SignalP"/>
    </source>
</evidence>
<evidence type="ECO:0000313" key="3">
    <source>
        <dbReference type="Proteomes" id="UP001165498"/>
    </source>
</evidence>
<accession>A0ABT1QR25</accession>
<proteinExistence type="predicted"/>
<sequence>MNRKTPLRCLPALLLAGAALAPAAQAERPMALDRIYFSAGAYQADSDADARINGSNDVIGSDVNFEDDFGLTKDRVVGRARFGFLIGDSQGIEVDGYRFHRDASTTLRRQINYDGSTFDIGANVQGELNMDFASVAWRWWIPAGERDVWGIGLGGGYYRVAGKVSGDASLNGSTTRVDLRDSESAWAPLVELGWRHAFSDSARLYADIAGVYKNGGSISGHIYNATLGFEFFPFRHVGFGVEYGAQRIRIDADKRDFDGKLNINLSGPSVFLKARY</sequence>
<feature type="signal peptide" evidence="1">
    <location>
        <begin position="1"/>
        <end position="26"/>
    </location>
</feature>
<comment type="caution">
    <text evidence="2">The sequence shown here is derived from an EMBL/GenBank/DDBJ whole genome shotgun (WGS) entry which is preliminary data.</text>
</comment>
<keyword evidence="3" id="KW-1185">Reference proteome</keyword>
<feature type="chain" id="PRO_5045368325" evidence="1">
    <location>
        <begin position="27"/>
        <end position="276"/>
    </location>
</feature>
<gene>
    <name evidence="2" type="ORF">NM961_08380</name>
</gene>